<dbReference type="InterPro" id="IPR004358">
    <property type="entry name" value="Sig_transdc_His_kin-like_C"/>
</dbReference>
<dbReference type="Proteomes" id="UP000510822">
    <property type="component" value="Chromosome"/>
</dbReference>
<name>A0A7D5VA70_9NEIS</name>
<dbReference type="SMART" id="SM00387">
    <property type="entry name" value="HATPase_c"/>
    <property type="match status" value="1"/>
</dbReference>
<keyword evidence="5" id="KW-0808">Transferase</keyword>
<dbReference type="RefSeq" id="WP_180305683.1">
    <property type="nucleotide sequence ID" value="NZ_CP058952.1"/>
</dbReference>
<feature type="domain" description="Histidine kinase" evidence="4">
    <location>
        <begin position="511"/>
        <end position="742"/>
    </location>
</feature>
<dbReference type="InterPro" id="IPR005467">
    <property type="entry name" value="His_kinase_dom"/>
</dbReference>
<evidence type="ECO:0000313" key="6">
    <source>
        <dbReference type="Proteomes" id="UP000510822"/>
    </source>
</evidence>
<dbReference type="InterPro" id="IPR011990">
    <property type="entry name" value="TPR-like_helical_dom_sf"/>
</dbReference>
<keyword evidence="5" id="KW-0418">Kinase</keyword>
<dbReference type="InterPro" id="IPR036890">
    <property type="entry name" value="HATPase_C_sf"/>
</dbReference>
<dbReference type="KEGG" id="cfon:HZU75_08530"/>
<evidence type="ECO:0000256" key="2">
    <source>
        <dbReference type="ARBA" id="ARBA00012438"/>
    </source>
</evidence>
<dbReference type="CDD" id="cd00082">
    <property type="entry name" value="HisKA"/>
    <property type="match status" value="1"/>
</dbReference>
<dbReference type="PROSITE" id="PS50109">
    <property type="entry name" value="HIS_KIN"/>
    <property type="match status" value="1"/>
</dbReference>
<dbReference type="InterPro" id="IPR036097">
    <property type="entry name" value="HisK_dim/P_sf"/>
</dbReference>
<dbReference type="PANTHER" id="PTHR43065">
    <property type="entry name" value="SENSOR HISTIDINE KINASE"/>
    <property type="match status" value="1"/>
</dbReference>
<evidence type="ECO:0000256" key="3">
    <source>
        <dbReference type="ARBA" id="ARBA00022553"/>
    </source>
</evidence>
<dbReference type="InterPro" id="IPR019734">
    <property type="entry name" value="TPR_rpt"/>
</dbReference>
<protein>
    <recommendedName>
        <fullName evidence="2">histidine kinase</fullName>
        <ecNumber evidence="2">2.7.13.3</ecNumber>
    </recommendedName>
</protein>
<dbReference type="EMBL" id="CP058952">
    <property type="protein sequence ID" value="QLI81572.1"/>
    <property type="molecule type" value="Genomic_DNA"/>
</dbReference>
<dbReference type="SMART" id="SM00028">
    <property type="entry name" value="TPR"/>
    <property type="match status" value="4"/>
</dbReference>
<proteinExistence type="predicted"/>
<dbReference type="Gene3D" id="1.25.40.10">
    <property type="entry name" value="Tetratricopeptide repeat domain"/>
    <property type="match status" value="1"/>
</dbReference>
<dbReference type="Gene3D" id="3.30.565.10">
    <property type="entry name" value="Histidine kinase-like ATPase, C-terminal domain"/>
    <property type="match status" value="1"/>
</dbReference>
<organism evidence="5 6">
    <name type="scientific">Chitinibacter fontanus</name>
    <dbReference type="NCBI Taxonomy" id="1737446"/>
    <lineage>
        <taxon>Bacteria</taxon>
        <taxon>Pseudomonadati</taxon>
        <taxon>Pseudomonadota</taxon>
        <taxon>Betaproteobacteria</taxon>
        <taxon>Neisseriales</taxon>
        <taxon>Chitinibacteraceae</taxon>
        <taxon>Chitinibacter</taxon>
    </lineage>
</organism>
<dbReference type="Pfam" id="PF13181">
    <property type="entry name" value="TPR_8"/>
    <property type="match status" value="2"/>
</dbReference>
<evidence type="ECO:0000256" key="1">
    <source>
        <dbReference type="ARBA" id="ARBA00000085"/>
    </source>
</evidence>
<accession>A0A7D5VA70</accession>
<comment type="catalytic activity">
    <reaction evidence="1">
        <text>ATP + protein L-histidine = ADP + protein N-phospho-L-histidine.</text>
        <dbReference type="EC" id="2.7.13.3"/>
    </reaction>
</comment>
<evidence type="ECO:0000259" key="4">
    <source>
        <dbReference type="PROSITE" id="PS50109"/>
    </source>
</evidence>
<evidence type="ECO:0000313" key="5">
    <source>
        <dbReference type="EMBL" id="QLI81572.1"/>
    </source>
</evidence>
<dbReference type="Pfam" id="PF02518">
    <property type="entry name" value="HATPase_c"/>
    <property type="match status" value="1"/>
</dbReference>
<dbReference type="GO" id="GO:0000155">
    <property type="term" value="F:phosphorelay sensor kinase activity"/>
    <property type="evidence" value="ECO:0007669"/>
    <property type="project" value="InterPro"/>
</dbReference>
<dbReference type="InterPro" id="IPR003661">
    <property type="entry name" value="HisK_dim/P_dom"/>
</dbReference>
<dbReference type="Gene3D" id="1.10.287.130">
    <property type="match status" value="1"/>
</dbReference>
<dbReference type="PANTHER" id="PTHR43065:SF47">
    <property type="match status" value="1"/>
</dbReference>
<sequence>MDTALRRIDRISRDHPHLAFKLAIHFADQAEQSGRSDLLLDSCYVRYLIHERRGETNLIANEIEAGIQQAHQLGLTAQGARLLQARGRIAQIEGRYQQAIEAWMQALELAHVCEDYATAVEARIGLAQANTELKNPDEGYRYLLAAKSDVEHSGDDYLAAKYAINLGVSAIQYEQWDRALSYFQTGLHYSIQGHIREYIAESYWHLGHTEMELGQLPIAEQHLAQAIELAQKFHYLWLESVCLDSQAELYQRQNNPRAEIECLCRAYRLAEQTGSLARQLDYAIDLVDANEREGQFAAALHWMHIERRLNTEHFRRSLEPVHRNMKALDISEQDAHEQLLTLSLQDDVGLAPLLAKAKPLLNVDWLGLWFSNPYLDSGELAAEAPPSQNTARLITRSEFPASHRLLNQLLSPLPLSRATLHEAASEFARLLGHPISSLMFVPIRQANRIGLLLLSNGQGEGHHNWSRDDVFRASLLQQLIERWLANEERQQLQQEIERGERVSALGSLVAAVAHDLNTPTGICITTASILENNVAELNAQFESGKMAKSTLASFIEQQSSACDTINRNLQRIVSLIERFRDIPKQQYSDHWQMVNLAQLISGLSHEQAHLFAKQTIQIQLQGDDRLHTAVPIMTLAQIITQLFENAAKHAFIGRPTGTITLAWARKAQQIQLSYQDNGLGMPADLVRKIFDPFFTSKFGQGTNGLGMTRVYQLITQQMHGTVRVESEMGQGLSINLSWPEPDKTEIKPEYS</sequence>
<dbReference type="SUPFAM" id="SSF47384">
    <property type="entry name" value="Homodimeric domain of signal transducing histidine kinase"/>
    <property type="match status" value="1"/>
</dbReference>
<dbReference type="SUPFAM" id="SSF48452">
    <property type="entry name" value="TPR-like"/>
    <property type="match status" value="2"/>
</dbReference>
<dbReference type="EC" id="2.7.13.3" evidence="2"/>
<keyword evidence="3" id="KW-0597">Phosphoprotein</keyword>
<keyword evidence="6" id="KW-1185">Reference proteome</keyword>
<reference evidence="5 6" key="1">
    <citation type="journal article" date="2016" name="Int. J. Syst. Evol. Microbiol.">
        <title>Chitinibacter fontanus sp. nov., isolated from a spring.</title>
        <authorList>
            <person name="Sheu S.Y."/>
            <person name="Li Y.S."/>
            <person name="Young C.C."/>
            <person name="Chen W.M."/>
        </authorList>
    </citation>
    <scope>NUCLEOTIDE SEQUENCE [LARGE SCALE GENOMIC DNA]</scope>
    <source>
        <strain evidence="5 6">STM-7</strain>
    </source>
</reference>
<dbReference type="InterPro" id="IPR003594">
    <property type="entry name" value="HATPase_dom"/>
</dbReference>
<dbReference type="PRINTS" id="PR00344">
    <property type="entry name" value="BCTRLSENSOR"/>
</dbReference>
<gene>
    <name evidence="5" type="ORF">HZU75_08530</name>
</gene>
<dbReference type="SUPFAM" id="SSF55874">
    <property type="entry name" value="ATPase domain of HSP90 chaperone/DNA topoisomerase II/histidine kinase"/>
    <property type="match status" value="1"/>
</dbReference>
<dbReference type="AlphaFoldDB" id="A0A7D5VA70"/>